<dbReference type="GO" id="GO:0019985">
    <property type="term" value="P:translesion synthesis"/>
    <property type="evidence" value="ECO:0007669"/>
    <property type="project" value="TreeGrafter"/>
</dbReference>
<name>A0AAV7FQE5_DENCH</name>
<feature type="domain" description="Proliferating cell nuclear antigen PCNA C-terminal" evidence="4">
    <location>
        <begin position="38"/>
        <end position="106"/>
    </location>
</feature>
<dbReference type="SUPFAM" id="SSF55979">
    <property type="entry name" value="DNA clamp"/>
    <property type="match status" value="2"/>
</dbReference>
<organism evidence="5 6">
    <name type="scientific">Dendrobium chrysotoxum</name>
    <name type="common">Orchid</name>
    <dbReference type="NCBI Taxonomy" id="161865"/>
    <lineage>
        <taxon>Eukaryota</taxon>
        <taxon>Viridiplantae</taxon>
        <taxon>Streptophyta</taxon>
        <taxon>Embryophyta</taxon>
        <taxon>Tracheophyta</taxon>
        <taxon>Spermatophyta</taxon>
        <taxon>Magnoliopsida</taxon>
        <taxon>Liliopsida</taxon>
        <taxon>Asparagales</taxon>
        <taxon>Orchidaceae</taxon>
        <taxon>Epidendroideae</taxon>
        <taxon>Malaxideae</taxon>
        <taxon>Dendrobiinae</taxon>
        <taxon>Dendrobium</taxon>
    </lineage>
</organism>
<keyword evidence="2" id="KW-0238">DNA-binding</keyword>
<sequence length="113" mass="12363">MKAEDQGDTVTFMFETPNQERISDFELKLMDIDSEQLGIPDTDYAATVKMPSTEFSRIVKAQLSINNFCDRDLSGIGDTVAISVTKDGIKFSTNGDIGSANITVRCVGRASLF</sequence>
<dbReference type="Gene3D" id="3.70.10.10">
    <property type="match status" value="1"/>
</dbReference>
<dbReference type="AlphaFoldDB" id="A0AAV7FQE5"/>
<feature type="domain" description="Proliferating cell nuclear antigen PCNA N-terminal" evidence="3">
    <location>
        <begin position="1"/>
        <end position="35"/>
    </location>
</feature>
<dbReference type="Proteomes" id="UP000775213">
    <property type="component" value="Unassembled WGS sequence"/>
</dbReference>
<dbReference type="GO" id="GO:0006272">
    <property type="term" value="P:leading strand elongation"/>
    <property type="evidence" value="ECO:0007669"/>
    <property type="project" value="TreeGrafter"/>
</dbReference>
<comment type="caution">
    <text evidence="5">The sequence shown here is derived from an EMBL/GenBank/DDBJ whole genome shotgun (WGS) entry which is preliminary data.</text>
</comment>
<comment type="similarity">
    <text evidence="1">Belongs to the PCNA family.</text>
</comment>
<dbReference type="GO" id="GO:0030337">
    <property type="term" value="F:DNA polymerase processivity factor activity"/>
    <property type="evidence" value="ECO:0007669"/>
    <property type="project" value="InterPro"/>
</dbReference>
<evidence type="ECO:0000256" key="2">
    <source>
        <dbReference type="ARBA" id="ARBA00023125"/>
    </source>
</evidence>
<evidence type="ECO:0000313" key="5">
    <source>
        <dbReference type="EMBL" id="KAH0445270.1"/>
    </source>
</evidence>
<dbReference type="InterPro" id="IPR022648">
    <property type="entry name" value="Pr_cel_nuc_antig_N"/>
</dbReference>
<dbReference type="GO" id="GO:0043626">
    <property type="term" value="C:PCNA complex"/>
    <property type="evidence" value="ECO:0007669"/>
    <property type="project" value="TreeGrafter"/>
</dbReference>
<dbReference type="GO" id="GO:0006298">
    <property type="term" value="P:mismatch repair"/>
    <property type="evidence" value="ECO:0007669"/>
    <property type="project" value="TreeGrafter"/>
</dbReference>
<evidence type="ECO:0000259" key="3">
    <source>
        <dbReference type="Pfam" id="PF00705"/>
    </source>
</evidence>
<gene>
    <name evidence="5" type="ORF">IEQ34_025523</name>
</gene>
<dbReference type="GO" id="GO:0006275">
    <property type="term" value="P:regulation of DNA replication"/>
    <property type="evidence" value="ECO:0007669"/>
    <property type="project" value="InterPro"/>
</dbReference>
<dbReference type="EMBL" id="JAGFBR010000391">
    <property type="protein sequence ID" value="KAH0445270.1"/>
    <property type="molecule type" value="Genomic_DNA"/>
</dbReference>
<dbReference type="PANTHER" id="PTHR11352:SF0">
    <property type="entry name" value="PROLIFERATING CELL NUCLEAR ANTIGEN"/>
    <property type="match status" value="1"/>
</dbReference>
<evidence type="ECO:0000259" key="4">
    <source>
        <dbReference type="Pfam" id="PF02747"/>
    </source>
</evidence>
<keyword evidence="6" id="KW-1185">Reference proteome</keyword>
<protein>
    <submittedName>
        <fullName evidence="5">Uncharacterized protein</fullName>
    </submittedName>
</protein>
<dbReference type="Pfam" id="PF02747">
    <property type="entry name" value="PCNA_C"/>
    <property type="match status" value="1"/>
</dbReference>
<dbReference type="InterPro" id="IPR000730">
    <property type="entry name" value="Pr_cel_nuc_antig"/>
</dbReference>
<proteinExistence type="inferred from homology"/>
<dbReference type="NCBIfam" id="TIGR00590">
    <property type="entry name" value="pcna"/>
    <property type="match status" value="1"/>
</dbReference>
<dbReference type="PANTHER" id="PTHR11352">
    <property type="entry name" value="PROLIFERATING CELL NUCLEAR ANTIGEN"/>
    <property type="match status" value="1"/>
</dbReference>
<evidence type="ECO:0000256" key="1">
    <source>
        <dbReference type="ARBA" id="ARBA00010462"/>
    </source>
</evidence>
<dbReference type="InterPro" id="IPR046938">
    <property type="entry name" value="DNA_clamp_sf"/>
</dbReference>
<accession>A0AAV7FQE5</accession>
<evidence type="ECO:0000313" key="6">
    <source>
        <dbReference type="Proteomes" id="UP000775213"/>
    </source>
</evidence>
<reference evidence="5 6" key="1">
    <citation type="journal article" date="2021" name="Hortic Res">
        <title>Chromosome-scale assembly of the Dendrobium chrysotoxum genome enhances the understanding of orchid evolution.</title>
        <authorList>
            <person name="Zhang Y."/>
            <person name="Zhang G.Q."/>
            <person name="Zhang D."/>
            <person name="Liu X.D."/>
            <person name="Xu X.Y."/>
            <person name="Sun W.H."/>
            <person name="Yu X."/>
            <person name="Zhu X."/>
            <person name="Wang Z.W."/>
            <person name="Zhao X."/>
            <person name="Zhong W.Y."/>
            <person name="Chen H."/>
            <person name="Yin W.L."/>
            <person name="Huang T."/>
            <person name="Niu S.C."/>
            <person name="Liu Z.J."/>
        </authorList>
    </citation>
    <scope>NUCLEOTIDE SEQUENCE [LARGE SCALE GENOMIC DNA]</scope>
    <source>
        <strain evidence="5">Lindl</strain>
    </source>
</reference>
<dbReference type="Pfam" id="PF00705">
    <property type="entry name" value="PCNA_N"/>
    <property type="match status" value="1"/>
</dbReference>
<dbReference type="GO" id="GO:0003677">
    <property type="term" value="F:DNA binding"/>
    <property type="evidence" value="ECO:0007669"/>
    <property type="project" value="UniProtKB-KW"/>
</dbReference>
<dbReference type="InterPro" id="IPR022649">
    <property type="entry name" value="Pr_cel_nuc_antig_C"/>
</dbReference>